<dbReference type="GO" id="GO:0005789">
    <property type="term" value="C:endoplasmic reticulum membrane"/>
    <property type="evidence" value="ECO:0007669"/>
    <property type="project" value="UniProtKB-SubCell"/>
</dbReference>
<dbReference type="GO" id="GO:0031505">
    <property type="term" value="P:fungal-type cell wall organization"/>
    <property type="evidence" value="ECO:0007669"/>
    <property type="project" value="EnsemblFungi"/>
</dbReference>
<gene>
    <name evidence="15" type="ORF">AO440_000328</name>
</gene>
<dbReference type="EMBL" id="LLZZ01000119">
    <property type="protein sequence ID" value="KTB03551.1"/>
    <property type="molecule type" value="Genomic_DNA"/>
</dbReference>
<dbReference type="PANTHER" id="PTHR12886">
    <property type="entry name" value="PIG-M MANNOSYLTRANSFERASE"/>
    <property type="match status" value="1"/>
</dbReference>
<reference evidence="15 16" key="1">
    <citation type="submission" date="2015-10" db="EMBL/GenBank/DDBJ databases">
        <title>Draft genomes sequences of Candida glabrata isolates 1A, 1B, 2A, 2B, 3A and 3B.</title>
        <authorList>
            <person name="Haavelsrud O.E."/>
            <person name="Gaustad P."/>
        </authorList>
    </citation>
    <scope>NUCLEOTIDE SEQUENCE [LARGE SCALE GENOMIC DNA]</scope>
    <source>
        <strain evidence="15">910700640</strain>
    </source>
</reference>
<dbReference type="EC" id="2.4.1.-" evidence="13"/>
<keyword evidence="11 13" id="KW-0472">Membrane</keyword>
<evidence type="ECO:0000256" key="6">
    <source>
        <dbReference type="ARBA" id="ARBA00022676"/>
    </source>
</evidence>
<dbReference type="VEuPathDB" id="FungiDB:GWK60_B03773"/>
<comment type="function">
    <text evidence="12 13">Mannosyltransferase involved in glycosylphosphatidylinositol-anchor biosynthesis. Transfers the first alpha-1,4-mannose to GlcN-acyl-PI during GPI precursor assembly. Required for cell wall integrity.</text>
</comment>
<evidence type="ECO:0000256" key="11">
    <source>
        <dbReference type="ARBA" id="ARBA00023136"/>
    </source>
</evidence>
<protein>
    <recommendedName>
        <fullName evidence="4 13">GPI mannosyltransferase 1</fullName>
        <ecNumber evidence="13">2.4.1.-</ecNumber>
    </recommendedName>
    <alternativeName>
        <fullName evidence="13">GPI mannosyltransferase I</fullName>
    </alternativeName>
</protein>
<name>A0A0W0CVD3_CANGB</name>
<feature type="transmembrane region" description="Helical" evidence="13">
    <location>
        <begin position="205"/>
        <end position="227"/>
    </location>
</feature>
<accession>A0A0W0CVD3</accession>
<keyword evidence="8 13" id="KW-0812">Transmembrane</keyword>
<evidence type="ECO:0000256" key="2">
    <source>
        <dbReference type="ARBA" id="ARBA00004687"/>
    </source>
</evidence>
<keyword evidence="5 13" id="KW-0337">GPI-anchor biosynthesis</keyword>
<dbReference type="Pfam" id="PF05007">
    <property type="entry name" value="Mannosyl_trans"/>
    <property type="match status" value="1"/>
</dbReference>
<comment type="subcellular location">
    <subcellularLocation>
        <location evidence="1 13">Endoplasmic reticulum membrane</location>
        <topology evidence="1 13">Multi-pass membrane protein</topology>
    </subcellularLocation>
</comment>
<feature type="transmembrane region" description="Helical" evidence="13">
    <location>
        <begin position="341"/>
        <end position="357"/>
    </location>
</feature>
<dbReference type="Proteomes" id="UP000054886">
    <property type="component" value="Unassembled WGS sequence"/>
</dbReference>
<evidence type="ECO:0000256" key="13">
    <source>
        <dbReference type="RuleBase" id="RU365064"/>
    </source>
</evidence>
<feature type="transmembrane region" description="Helical" evidence="13">
    <location>
        <begin position="268"/>
        <end position="286"/>
    </location>
</feature>
<feature type="transmembrane region" description="Helical" evidence="13">
    <location>
        <begin position="142"/>
        <end position="168"/>
    </location>
</feature>
<keyword evidence="7 13" id="KW-0808">Transferase</keyword>
<feature type="transmembrane region" description="Helical" evidence="13">
    <location>
        <begin position="7"/>
        <end position="26"/>
    </location>
</feature>
<keyword evidence="6 13" id="KW-0328">Glycosyltransferase</keyword>
<feature type="transmembrane region" description="Helical" evidence="13">
    <location>
        <begin position="369"/>
        <end position="389"/>
    </location>
</feature>
<proteinExistence type="inferred from homology"/>
<dbReference type="GO" id="GO:1990529">
    <property type="term" value="C:glycosylphosphatidylinositol-mannosyltransferase I complex"/>
    <property type="evidence" value="ECO:0007669"/>
    <property type="project" value="EnsemblFungi"/>
</dbReference>
<dbReference type="PANTHER" id="PTHR12886:SF0">
    <property type="entry name" value="GPI MANNOSYLTRANSFERASE 1"/>
    <property type="match status" value="1"/>
</dbReference>
<comment type="caution">
    <text evidence="15">The sequence shown here is derived from an EMBL/GenBank/DDBJ whole genome shotgun (WGS) entry which is preliminary data.</text>
</comment>
<dbReference type="GO" id="GO:0180041">
    <property type="term" value="F:dol-P-Man:GlcN-acyl-PI alpha-1,4-mannosyltransferase activity"/>
    <property type="evidence" value="ECO:0007669"/>
    <property type="project" value="EnsemblFungi"/>
</dbReference>
<dbReference type="UniPathway" id="UPA00196"/>
<evidence type="ECO:0000256" key="5">
    <source>
        <dbReference type="ARBA" id="ARBA00022502"/>
    </source>
</evidence>
<comment type="pathway">
    <text evidence="2 13">Glycolipid biosynthesis; glycosylphosphatidylinositol-anchor biosynthesis.</text>
</comment>
<dbReference type="InterPro" id="IPR007704">
    <property type="entry name" value="PIG-M"/>
</dbReference>
<evidence type="ECO:0000256" key="8">
    <source>
        <dbReference type="ARBA" id="ARBA00022692"/>
    </source>
</evidence>
<evidence type="ECO:0000313" key="15">
    <source>
        <dbReference type="EMBL" id="KTB03551.1"/>
    </source>
</evidence>
<keyword evidence="10 13" id="KW-1133">Transmembrane helix</keyword>
<dbReference type="AlphaFoldDB" id="A0A0W0CVD3"/>
<evidence type="ECO:0000256" key="14">
    <source>
        <dbReference type="SAM" id="MobiDB-lite"/>
    </source>
</evidence>
<sequence>MFKLGTIGLLSLAVLLRIAFFLFGVYQDEHFTVKYTDIDYQVFNDAAWFVAHRKSPYNRDTYRYTPLLSWLLLPNHMIPWFHFGKLIFVLCDLATGVLILQMLKKLKSKYRYGTDRMTIMAAIWLLNPMVITISTRGNAESVLCFLILSFLYCFLCEQYLLGGLLFGLSIHFKIYPIIYALPIAIYVAAAHYNKSQSVFKSSFKLFLVGFSTLIVLILLTVFMYMLYGDKFIDQTYLYHIYRTDHRHNFSVWNMLLYFNSALPKTSELSKFVFLPQMIIVLAISLTQLRRPSSFPLLCNVLFLETFAFVTFNKVCTSQYFIWYLIFLPFVLYNTRISMRRGIVMLVVWVATQALWLRQGYLLEFEGQNVFYPGLFCASVGFFVSNAWILGQFIEDTIIQNDYVYRIEPSESRSKDSAVIDKPAIAKTEKAE</sequence>
<keyword evidence="9 13" id="KW-0256">Endoplasmic reticulum</keyword>
<feature type="transmembrane region" description="Helical" evidence="13">
    <location>
        <begin position="317"/>
        <end position="334"/>
    </location>
</feature>
<feature type="region of interest" description="Disordered" evidence="14">
    <location>
        <begin position="410"/>
        <end position="431"/>
    </location>
</feature>
<organism evidence="15 16">
    <name type="scientific">Candida glabrata</name>
    <name type="common">Yeast</name>
    <name type="synonym">Torulopsis glabrata</name>
    <dbReference type="NCBI Taxonomy" id="5478"/>
    <lineage>
        <taxon>Eukaryota</taxon>
        <taxon>Fungi</taxon>
        <taxon>Dikarya</taxon>
        <taxon>Ascomycota</taxon>
        <taxon>Saccharomycotina</taxon>
        <taxon>Saccharomycetes</taxon>
        <taxon>Saccharomycetales</taxon>
        <taxon>Saccharomycetaceae</taxon>
        <taxon>Nakaseomyces</taxon>
    </lineage>
</organism>
<feature type="transmembrane region" description="Helical" evidence="13">
    <location>
        <begin position="80"/>
        <end position="103"/>
    </location>
</feature>
<evidence type="ECO:0000256" key="1">
    <source>
        <dbReference type="ARBA" id="ARBA00004477"/>
    </source>
</evidence>
<evidence type="ECO:0000256" key="9">
    <source>
        <dbReference type="ARBA" id="ARBA00022824"/>
    </source>
</evidence>
<evidence type="ECO:0000256" key="3">
    <source>
        <dbReference type="ARBA" id="ARBA00011071"/>
    </source>
</evidence>
<comment type="similarity">
    <text evidence="3 13">Belongs to the PIGM family.</text>
</comment>
<dbReference type="VEuPathDB" id="FungiDB:B1J91_B03905g"/>
<evidence type="ECO:0000256" key="10">
    <source>
        <dbReference type="ARBA" id="ARBA00022989"/>
    </source>
</evidence>
<evidence type="ECO:0000313" key="16">
    <source>
        <dbReference type="Proteomes" id="UP000054886"/>
    </source>
</evidence>
<evidence type="ECO:0000256" key="12">
    <source>
        <dbReference type="ARBA" id="ARBA00025399"/>
    </source>
</evidence>
<dbReference type="GO" id="GO:0006506">
    <property type="term" value="P:GPI anchor biosynthetic process"/>
    <property type="evidence" value="ECO:0007669"/>
    <property type="project" value="UniProtKB-UniPathway"/>
</dbReference>
<dbReference type="VEuPathDB" id="FungiDB:GVI51_B03839"/>
<feature type="transmembrane region" description="Helical" evidence="13">
    <location>
        <begin position="174"/>
        <end position="193"/>
    </location>
</feature>
<evidence type="ECO:0000256" key="4">
    <source>
        <dbReference type="ARBA" id="ARBA00013797"/>
    </source>
</evidence>
<dbReference type="VEuPathDB" id="FungiDB:CAGL0B03905g"/>
<evidence type="ECO:0000256" key="7">
    <source>
        <dbReference type="ARBA" id="ARBA00022679"/>
    </source>
</evidence>